<protein>
    <recommendedName>
        <fullName evidence="4">High-affinity iron transporter</fullName>
    </recommendedName>
</protein>
<accession>A0ABS8GD32</accession>
<dbReference type="EMBL" id="JAJEWP010000003">
    <property type="protein sequence ID" value="MCC2617086.1"/>
    <property type="molecule type" value="Genomic_DNA"/>
</dbReference>
<keyword evidence="3" id="KW-1185">Reference proteome</keyword>
<sequence length="250" mass="27593">MLINTVILFLRDALPVFLLLGLLWSINPHWKRWLLHGLLSGILLLVVIFINVASVSEWFEGAGYELLQMLLHTLLFVALIAYLTRPDLTHKMLAAMTTLVLATNGTSFTIYVLGYWAHQQGTPALSVGTALGVGICLSIAVLLFLALSSASLLWRRRVLCLFVAGQSAGIAPLLAQVNWLPEQVQVWDSNALLRDTSEYGHLAKALFGYEATPSLAYLLLYALFVSVSLYFAQRASHSEHRATTIKEAAQ</sequence>
<name>A0ABS8GD32_9ALTE</name>
<feature type="transmembrane region" description="Helical" evidence="1">
    <location>
        <begin position="6"/>
        <end position="26"/>
    </location>
</feature>
<feature type="transmembrane region" description="Helical" evidence="1">
    <location>
        <begin position="96"/>
        <end position="118"/>
    </location>
</feature>
<feature type="transmembrane region" description="Helical" evidence="1">
    <location>
        <begin position="158"/>
        <end position="179"/>
    </location>
</feature>
<dbReference type="Proteomes" id="UP001520878">
    <property type="component" value="Unassembled WGS sequence"/>
</dbReference>
<evidence type="ECO:0000313" key="3">
    <source>
        <dbReference type="Proteomes" id="UP001520878"/>
    </source>
</evidence>
<organism evidence="2 3">
    <name type="scientific">Fluctibacter halophilus</name>
    <dbReference type="NCBI Taxonomy" id="226011"/>
    <lineage>
        <taxon>Bacteria</taxon>
        <taxon>Pseudomonadati</taxon>
        <taxon>Pseudomonadota</taxon>
        <taxon>Gammaproteobacteria</taxon>
        <taxon>Alteromonadales</taxon>
        <taxon>Alteromonadaceae</taxon>
        <taxon>Fluctibacter</taxon>
    </lineage>
</organism>
<comment type="caution">
    <text evidence="2">The sequence shown here is derived from an EMBL/GenBank/DDBJ whole genome shotgun (WGS) entry which is preliminary data.</text>
</comment>
<gene>
    <name evidence="2" type="ORF">LJ739_12610</name>
</gene>
<evidence type="ECO:0000313" key="2">
    <source>
        <dbReference type="EMBL" id="MCC2617086.1"/>
    </source>
</evidence>
<feature type="transmembrane region" description="Helical" evidence="1">
    <location>
        <begin position="33"/>
        <end position="54"/>
    </location>
</feature>
<keyword evidence="1" id="KW-0472">Membrane</keyword>
<keyword evidence="1" id="KW-0812">Transmembrane</keyword>
<feature type="transmembrane region" description="Helical" evidence="1">
    <location>
        <begin position="124"/>
        <end position="146"/>
    </location>
</feature>
<proteinExistence type="predicted"/>
<evidence type="ECO:0008006" key="4">
    <source>
        <dbReference type="Google" id="ProtNLM"/>
    </source>
</evidence>
<dbReference type="RefSeq" id="WP_229160994.1">
    <property type="nucleotide sequence ID" value="NZ_JAJEWP010000003.1"/>
</dbReference>
<evidence type="ECO:0000256" key="1">
    <source>
        <dbReference type="SAM" id="Phobius"/>
    </source>
</evidence>
<keyword evidence="1" id="KW-1133">Transmembrane helix</keyword>
<feature type="transmembrane region" description="Helical" evidence="1">
    <location>
        <begin position="66"/>
        <end position="84"/>
    </location>
</feature>
<reference evidence="2 3" key="1">
    <citation type="submission" date="2021-10" db="EMBL/GenBank/DDBJ databases">
        <title>Draft genome of Aestuariibacter halophilus JC2043.</title>
        <authorList>
            <person name="Emsley S.A."/>
            <person name="Pfannmuller K.M."/>
            <person name="Ushijima B."/>
            <person name="Saw J.H."/>
            <person name="Videau P."/>
        </authorList>
    </citation>
    <scope>NUCLEOTIDE SEQUENCE [LARGE SCALE GENOMIC DNA]</scope>
    <source>
        <strain evidence="2 3">JC2043</strain>
    </source>
</reference>
<feature type="transmembrane region" description="Helical" evidence="1">
    <location>
        <begin position="214"/>
        <end position="232"/>
    </location>
</feature>